<dbReference type="EMBL" id="BMIF01000007">
    <property type="protein sequence ID" value="GGA70001.1"/>
    <property type="molecule type" value="Genomic_DNA"/>
</dbReference>
<evidence type="ECO:0000259" key="1">
    <source>
        <dbReference type="Pfam" id="PF10056"/>
    </source>
</evidence>
<dbReference type="Pfam" id="PF10056">
    <property type="entry name" value="DUF2293"/>
    <property type="match status" value="1"/>
</dbReference>
<dbReference type="AlphaFoldDB" id="A0A916RTQ8"/>
<sequence length="118" mass="13277">MDERCVAIAGNTMKGVSTNRQKAVAKALTTLLPQAPYADIEQIRAASNDRKLRTLPPGIAVWLAAITHIRHNHSDYDALLEDGYDRDSARYFVVDQINEVLTSWRATRLLDPEDLDQE</sequence>
<comment type="caution">
    <text evidence="2">The sequence shown here is derived from an EMBL/GenBank/DDBJ whole genome shotgun (WGS) entry which is preliminary data.</text>
</comment>
<organism evidence="2 3">
    <name type="scientific">Nitratireductor aestuarii</name>
    <dbReference type="NCBI Taxonomy" id="1735103"/>
    <lineage>
        <taxon>Bacteria</taxon>
        <taxon>Pseudomonadati</taxon>
        <taxon>Pseudomonadota</taxon>
        <taxon>Alphaproteobacteria</taxon>
        <taxon>Hyphomicrobiales</taxon>
        <taxon>Phyllobacteriaceae</taxon>
        <taxon>Nitratireductor</taxon>
    </lineage>
</organism>
<evidence type="ECO:0000313" key="2">
    <source>
        <dbReference type="EMBL" id="GGA70001.1"/>
    </source>
</evidence>
<feature type="domain" description="DUF2293" evidence="1">
    <location>
        <begin position="27"/>
        <end position="105"/>
    </location>
</feature>
<dbReference type="PIRSF" id="PIRSF036238">
    <property type="entry name" value="UCP036238"/>
    <property type="match status" value="1"/>
</dbReference>
<reference evidence="2" key="2">
    <citation type="submission" date="2020-09" db="EMBL/GenBank/DDBJ databases">
        <authorList>
            <person name="Sun Q."/>
            <person name="Zhou Y."/>
        </authorList>
    </citation>
    <scope>NUCLEOTIDE SEQUENCE</scope>
    <source>
        <strain evidence="2">CGMCC 1.15320</strain>
    </source>
</reference>
<dbReference type="InterPro" id="IPR018744">
    <property type="entry name" value="DUF2293"/>
</dbReference>
<keyword evidence="3" id="KW-1185">Reference proteome</keyword>
<gene>
    <name evidence="2" type="ORF">GCM10011385_24760</name>
</gene>
<reference evidence="2" key="1">
    <citation type="journal article" date="2014" name="Int. J. Syst. Evol. Microbiol.">
        <title>Complete genome sequence of Corynebacterium casei LMG S-19264T (=DSM 44701T), isolated from a smear-ripened cheese.</title>
        <authorList>
            <consortium name="US DOE Joint Genome Institute (JGI-PGF)"/>
            <person name="Walter F."/>
            <person name="Albersmeier A."/>
            <person name="Kalinowski J."/>
            <person name="Ruckert C."/>
        </authorList>
    </citation>
    <scope>NUCLEOTIDE SEQUENCE</scope>
    <source>
        <strain evidence="2">CGMCC 1.15320</strain>
    </source>
</reference>
<name>A0A916RTQ8_9HYPH</name>
<proteinExistence type="predicted"/>
<evidence type="ECO:0000313" key="3">
    <source>
        <dbReference type="Proteomes" id="UP000636264"/>
    </source>
</evidence>
<dbReference type="Proteomes" id="UP000636264">
    <property type="component" value="Unassembled WGS sequence"/>
</dbReference>
<dbReference type="InterPro" id="IPR017044">
    <property type="entry name" value="UCP036238"/>
</dbReference>
<protein>
    <recommendedName>
        <fullName evidence="1">DUF2293 domain-containing protein</fullName>
    </recommendedName>
</protein>
<accession>A0A916RTQ8</accession>